<reference evidence="1" key="1">
    <citation type="journal article" date="2020" name="Stud. Mycol.">
        <title>101 Dothideomycetes genomes: a test case for predicting lifestyles and emergence of pathogens.</title>
        <authorList>
            <person name="Haridas S."/>
            <person name="Albert R."/>
            <person name="Binder M."/>
            <person name="Bloem J."/>
            <person name="Labutti K."/>
            <person name="Salamov A."/>
            <person name="Andreopoulos B."/>
            <person name="Baker S."/>
            <person name="Barry K."/>
            <person name="Bills G."/>
            <person name="Bluhm B."/>
            <person name="Cannon C."/>
            <person name="Castanera R."/>
            <person name="Culley D."/>
            <person name="Daum C."/>
            <person name="Ezra D."/>
            <person name="Gonzalez J."/>
            <person name="Henrissat B."/>
            <person name="Kuo A."/>
            <person name="Liang C."/>
            <person name="Lipzen A."/>
            <person name="Lutzoni F."/>
            <person name="Magnuson J."/>
            <person name="Mondo S."/>
            <person name="Nolan M."/>
            <person name="Ohm R."/>
            <person name="Pangilinan J."/>
            <person name="Park H.-J."/>
            <person name="Ramirez L."/>
            <person name="Alfaro M."/>
            <person name="Sun H."/>
            <person name="Tritt A."/>
            <person name="Yoshinaga Y."/>
            <person name="Zwiers L.-H."/>
            <person name="Turgeon B."/>
            <person name="Goodwin S."/>
            <person name="Spatafora J."/>
            <person name="Crous P."/>
            <person name="Grigoriev I."/>
        </authorList>
    </citation>
    <scope>NUCLEOTIDE SEQUENCE</scope>
    <source>
        <strain evidence="1">CBS 690.94</strain>
    </source>
</reference>
<evidence type="ECO:0000313" key="2">
    <source>
        <dbReference type="Proteomes" id="UP000799764"/>
    </source>
</evidence>
<organism evidence="1 2">
    <name type="scientific">Karstenula rhodostoma CBS 690.94</name>
    <dbReference type="NCBI Taxonomy" id="1392251"/>
    <lineage>
        <taxon>Eukaryota</taxon>
        <taxon>Fungi</taxon>
        <taxon>Dikarya</taxon>
        <taxon>Ascomycota</taxon>
        <taxon>Pezizomycotina</taxon>
        <taxon>Dothideomycetes</taxon>
        <taxon>Pleosporomycetidae</taxon>
        <taxon>Pleosporales</taxon>
        <taxon>Massarineae</taxon>
        <taxon>Didymosphaeriaceae</taxon>
        <taxon>Karstenula</taxon>
    </lineage>
</organism>
<protein>
    <submittedName>
        <fullName evidence="1">Uncharacterized protein</fullName>
    </submittedName>
</protein>
<name>A0A9P4PK58_9PLEO</name>
<dbReference type="EMBL" id="MU001499">
    <property type="protein sequence ID" value="KAF2445487.1"/>
    <property type="molecule type" value="Genomic_DNA"/>
</dbReference>
<sequence length="313" mass="35082">MILCSYVPIPRGDEPNYIPELNRTDAIISLLFLDPTDMVYREKVEDPWFAATTNAPEWLQEVVKELGLGFESLHVPDEPATVIGCTSQVFYCNTKTGLCANLYKSESQLESVAPIWPESNDFKAFIGYLSTNNVMLATPGSFYDYQGLPNMLARFTLEGPMQWDAVPRDQWKREMEFISQASLASFWSNVPQASQNGVCYLNRTLCEDETEPGLCEKLCKSQKVRSSEYYSFNVQKSEHGALSYDSDPRSLLPSRNSQRPGYARIFTEEADTLTCPRCDTPASGYPYCSYGLASREQGEKGTAFGDVCLGVLV</sequence>
<dbReference type="Proteomes" id="UP000799764">
    <property type="component" value="Unassembled WGS sequence"/>
</dbReference>
<dbReference type="AlphaFoldDB" id="A0A9P4PK58"/>
<accession>A0A9P4PK58</accession>
<dbReference type="OrthoDB" id="3540210at2759"/>
<proteinExistence type="predicted"/>
<gene>
    <name evidence="1" type="ORF">P171DRAFT_443143</name>
</gene>
<keyword evidence="2" id="KW-1185">Reference proteome</keyword>
<comment type="caution">
    <text evidence="1">The sequence shown here is derived from an EMBL/GenBank/DDBJ whole genome shotgun (WGS) entry which is preliminary data.</text>
</comment>
<evidence type="ECO:0000313" key="1">
    <source>
        <dbReference type="EMBL" id="KAF2445487.1"/>
    </source>
</evidence>